<sequence>MVDSPVLGVDESTADAWRETHESIDENRCGVDDDDCGACPSCDTSTASTKAVATIPSFGVCVAFTAVSLYISFLRSWLTTVLLEGNMDASLKETEYDVLLVGTGMVEGILAGALARIGKKVLHLDQNDYYGSNYASFPLAQFLRWTKNEAIAPRNFGDEEENGENESMSNETATIDKETQRVLPMKSTFACRLLKEGFSDDATKEELLQKSSSFSIDVNPRLMLSSEQLVETLITSGVGRYLEFAAIERTYVHLQPSASGATTGTSDTVWEVPCSKKDVFQSKLLGMVEKRQLMKFLQFVADYGETHILHEDVKTKNERSLALGRALKRPQNKASQADGDAELAEYLDEPFQSLLEKHFKLSSKLQQVVVYCVGLASFPATKNQISAREGLAAVYRYVASIGRFTGTAFLAPLYGISELAQSFCRLSAVYGGIYVLRAPINGFVLNNETKELVGVRCSDGDVLRTKHVVTNGSYVDCLRLSNDIPTRAHGEVLRGVFVLKSSLRDGMSRLMLVIPPEDSEFQNPFAIQVVQLDVGAYACPKGFFLVQISMPLPPDWLEQKEKQREMTQSVIKRLILSSEAERTKTQAKDAEDIAQVSETGAIEPQWSDRIAWRAIFTMDHLASGDSSDINAKDLPVNAWVCETVRGELEQNEVVSPLEIHLESASANARAIFEALCPGEPFLPKSASAEQAEQEEQESEEDAVLRAAQKLAQQTQLAEEQTQEGSSTAKATDSAEEANDKAPSSSETTDDH</sequence>
<dbReference type="GO" id="GO:0005968">
    <property type="term" value="C:Rab-protein geranylgeranyltransferase complex"/>
    <property type="evidence" value="ECO:0007669"/>
    <property type="project" value="TreeGrafter"/>
</dbReference>
<name>A0A8T1G3J9_9STRA</name>
<dbReference type="GO" id="GO:0016192">
    <property type="term" value="P:vesicle-mediated transport"/>
    <property type="evidence" value="ECO:0007669"/>
    <property type="project" value="TreeGrafter"/>
</dbReference>
<evidence type="ECO:0000313" key="4">
    <source>
        <dbReference type="Proteomes" id="UP000697107"/>
    </source>
</evidence>
<feature type="region of interest" description="Disordered" evidence="2">
    <location>
        <begin position="683"/>
        <end position="751"/>
    </location>
</feature>
<dbReference type="InterPro" id="IPR036188">
    <property type="entry name" value="FAD/NAD-bd_sf"/>
</dbReference>
<dbReference type="EMBL" id="RCML01000272">
    <property type="protein sequence ID" value="KAG2982749.1"/>
    <property type="molecule type" value="Genomic_DNA"/>
</dbReference>
<dbReference type="VEuPathDB" id="FungiDB:PC110_g9053"/>
<evidence type="ECO:0000313" key="3">
    <source>
        <dbReference type="EMBL" id="KAG2982749.1"/>
    </source>
</evidence>
<evidence type="ECO:0000256" key="1">
    <source>
        <dbReference type="ARBA" id="ARBA00005593"/>
    </source>
</evidence>
<feature type="compositionally biased region" description="Low complexity" evidence="2">
    <location>
        <begin position="706"/>
        <end position="723"/>
    </location>
</feature>
<dbReference type="GO" id="GO:0005092">
    <property type="term" value="F:GDP-dissociation inhibitor activity"/>
    <property type="evidence" value="ECO:0007669"/>
    <property type="project" value="InterPro"/>
</dbReference>
<dbReference type="SUPFAM" id="SSF51905">
    <property type="entry name" value="FAD/NAD(P)-binding domain"/>
    <property type="match status" value="1"/>
</dbReference>
<comment type="caution">
    <text evidence="3">The sequence shown here is derived from an EMBL/GenBank/DDBJ whole genome shotgun (WGS) entry which is preliminary data.</text>
</comment>
<dbReference type="GO" id="GO:0007264">
    <property type="term" value="P:small GTPase-mediated signal transduction"/>
    <property type="evidence" value="ECO:0007669"/>
    <property type="project" value="InterPro"/>
</dbReference>
<feature type="compositionally biased region" description="Polar residues" evidence="2">
    <location>
        <begin position="741"/>
        <end position="751"/>
    </location>
</feature>
<dbReference type="GO" id="GO:0005634">
    <property type="term" value="C:nucleus"/>
    <property type="evidence" value="ECO:0007669"/>
    <property type="project" value="TreeGrafter"/>
</dbReference>
<feature type="region of interest" description="Disordered" evidence="2">
    <location>
        <begin position="154"/>
        <end position="177"/>
    </location>
</feature>
<feature type="compositionally biased region" description="Acidic residues" evidence="2">
    <location>
        <begin position="691"/>
        <end position="701"/>
    </location>
</feature>
<dbReference type="GO" id="GO:0005829">
    <property type="term" value="C:cytosol"/>
    <property type="evidence" value="ECO:0007669"/>
    <property type="project" value="TreeGrafter"/>
</dbReference>
<dbReference type="Gene3D" id="1.10.405.10">
    <property type="entry name" value="Guanine Nucleotide Dissociation Inhibitor, domain 1"/>
    <property type="match status" value="1"/>
</dbReference>
<comment type="similarity">
    <text evidence="1">Belongs to the Rab GDI family.</text>
</comment>
<dbReference type="PRINTS" id="PR00891">
    <property type="entry name" value="RABGDIREP"/>
</dbReference>
<reference evidence="3" key="1">
    <citation type="submission" date="2018-10" db="EMBL/GenBank/DDBJ databases">
        <title>Effector identification in a new, highly contiguous assembly of the strawberry crown rot pathogen Phytophthora cactorum.</title>
        <authorList>
            <person name="Armitage A.D."/>
            <person name="Nellist C.F."/>
            <person name="Bates H."/>
            <person name="Vickerstaff R.J."/>
            <person name="Harrison R.J."/>
        </authorList>
    </citation>
    <scope>NUCLEOTIDE SEQUENCE</scope>
    <source>
        <strain evidence="3">P415</strain>
    </source>
</reference>
<dbReference type="Gene3D" id="3.30.519.10">
    <property type="entry name" value="Guanine Nucleotide Dissociation Inhibitor, domain 2"/>
    <property type="match status" value="1"/>
</dbReference>
<dbReference type="InterPro" id="IPR018203">
    <property type="entry name" value="GDP_dissociation_inhibitor"/>
</dbReference>
<dbReference type="Pfam" id="PF00996">
    <property type="entry name" value="GDI"/>
    <property type="match status" value="3"/>
</dbReference>
<dbReference type="PANTHER" id="PTHR11787">
    <property type="entry name" value="RAB GDP-DISSOCIATION INHIBITOR"/>
    <property type="match status" value="1"/>
</dbReference>
<evidence type="ECO:0008006" key="5">
    <source>
        <dbReference type="Google" id="ProtNLM"/>
    </source>
</evidence>
<accession>A0A8T1G3J9</accession>
<organism evidence="3 4">
    <name type="scientific">Phytophthora cactorum</name>
    <dbReference type="NCBI Taxonomy" id="29920"/>
    <lineage>
        <taxon>Eukaryota</taxon>
        <taxon>Sar</taxon>
        <taxon>Stramenopiles</taxon>
        <taxon>Oomycota</taxon>
        <taxon>Peronosporomycetes</taxon>
        <taxon>Peronosporales</taxon>
        <taxon>Peronosporaceae</taxon>
        <taxon>Phytophthora</taxon>
    </lineage>
</organism>
<dbReference type="Proteomes" id="UP000697107">
    <property type="component" value="Unassembled WGS sequence"/>
</dbReference>
<proteinExistence type="inferred from homology"/>
<gene>
    <name evidence="3" type="ORF">PC118_g9791</name>
</gene>
<protein>
    <recommendedName>
        <fullName evidence="5">Rab proteins geranylgeranyltransferase component</fullName>
    </recommendedName>
</protein>
<evidence type="ECO:0000256" key="2">
    <source>
        <dbReference type="SAM" id="MobiDB-lite"/>
    </source>
</evidence>
<dbReference type="PANTHER" id="PTHR11787:SF4">
    <property type="entry name" value="CHM, RAB ESCORT PROTEIN 1"/>
    <property type="match status" value="1"/>
</dbReference>
<dbReference type="Gene3D" id="3.50.50.60">
    <property type="entry name" value="FAD/NAD(P)-binding domain"/>
    <property type="match status" value="1"/>
</dbReference>
<dbReference type="AlphaFoldDB" id="A0A8T1G3J9"/>